<name>A0A8H7CHJ6_9AGAR</name>
<comment type="similarity">
    <text evidence="3 8">Belongs to the histone H4 family.</text>
</comment>
<dbReference type="Proteomes" id="UP000620124">
    <property type="component" value="Unassembled WGS sequence"/>
</dbReference>
<dbReference type="Gene3D" id="1.10.20.10">
    <property type="entry name" value="Histone, subunit A"/>
    <property type="match status" value="1"/>
</dbReference>
<dbReference type="GO" id="GO:0030527">
    <property type="term" value="F:structural constituent of chromatin"/>
    <property type="evidence" value="ECO:0007669"/>
    <property type="project" value="InterPro"/>
</dbReference>
<comment type="subunit">
    <text evidence="8">The nucleosome is a histone octamer containing two molecules each of H2A, H2B, H3 and H4 assembled in one H3-H4 heterotetramer and two H2A-H2B heterodimers. The octamer wraps approximately 147 bp of DNA.</text>
</comment>
<evidence type="ECO:0000256" key="6">
    <source>
        <dbReference type="ARBA" id="ARBA00023242"/>
    </source>
</evidence>
<comment type="function">
    <text evidence="8">Core component of nucleosome. Nucleosomes wrap and compact DNA into chromatin, limiting DNA accessibility to the cellular machineries which require DNA as a template. Histones thereby play a central role in transcription regulation, DNA repair, DNA replication and chromosomal stability. DNA accessibility is regulated via a complex set of post-translational modifications of histones, also called histone code, and nucleosome remodeling.</text>
</comment>
<evidence type="ECO:0000256" key="3">
    <source>
        <dbReference type="ARBA" id="ARBA00006564"/>
    </source>
</evidence>
<protein>
    <recommendedName>
        <fullName evidence="8">Histone H4</fullName>
    </recommendedName>
</protein>
<comment type="subcellular location">
    <subcellularLocation>
        <location evidence="2">Chromosome</location>
    </subcellularLocation>
    <subcellularLocation>
        <location evidence="1">Nucleus</location>
    </subcellularLocation>
</comment>
<evidence type="ECO:0000256" key="2">
    <source>
        <dbReference type="ARBA" id="ARBA00004286"/>
    </source>
</evidence>
<keyword evidence="4 8" id="KW-0158">Chromosome</keyword>
<dbReference type="PRINTS" id="PR00623">
    <property type="entry name" value="HISTONEH4"/>
</dbReference>
<gene>
    <name evidence="9" type="ORF">MVEN_02223600</name>
</gene>
<dbReference type="GO" id="GO:0046982">
    <property type="term" value="F:protein heterodimerization activity"/>
    <property type="evidence" value="ECO:0007669"/>
    <property type="project" value="InterPro"/>
</dbReference>
<dbReference type="GO" id="GO:0003677">
    <property type="term" value="F:DNA binding"/>
    <property type="evidence" value="ECO:0007669"/>
    <property type="project" value="UniProtKB-KW"/>
</dbReference>
<evidence type="ECO:0000256" key="7">
    <source>
        <dbReference type="ARBA" id="ARBA00023269"/>
    </source>
</evidence>
<evidence type="ECO:0000313" key="10">
    <source>
        <dbReference type="Proteomes" id="UP000620124"/>
    </source>
</evidence>
<proteinExistence type="inferred from homology"/>
<keyword evidence="7 8" id="KW-0544">Nucleosome core</keyword>
<dbReference type="GO" id="GO:0000786">
    <property type="term" value="C:nucleosome"/>
    <property type="evidence" value="ECO:0007669"/>
    <property type="project" value="UniProtKB-KW"/>
</dbReference>
<dbReference type="InterPro" id="IPR001951">
    <property type="entry name" value="Histone_H4"/>
</dbReference>
<dbReference type="AlphaFoldDB" id="A0A8H7CHJ6"/>
<evidence type="ECO:0000313" key="9">
    <source>
        <dbReference type="EMBL" id="KAF7335683.1"/>
    </source>
</evidence>
<sequence>MASNGGLPLTSHSAPPAAIVAAPVTTSPPRRRRIRRYSIYGIGVTTKPTIRRLARRGGVKRVAGLMYEETRGCMIPYIQGLLMDAILHTEHDHRTTITARDVVHALRHSGKNLYGFGI</sequence>
<dbReference type="SMART" id="SM00417">
    <property type="entry name" value="H4"/>
    <property type="match status" value="1"/>
</dbReference>
<keyword evidence="5 8" id="KW-0238">DNA-binding</keyword>
<organism evidence="9 10">
    <name type="scientific">Mycena venus</name>
    <dbReference type="NCBI Taxonomy" id="2733690"/>
    <lineage>
        <taxon>Eukaryota</taxon>
        <taxon>Fungi</taxon>
        <taxon>Dikarya</taxon>
        <taxon>Basidiomycota</taxon>
        <taxon>Agaricomycotina</taxon>
        <taxon>Agaricomycetes</taxon>
        <taxon>Agaricomycetidae</taxon>
        <taxon>Agaricales</taxon>
        <taxon>Marasmiineae</taxon>
        <taxon>Mycenaceae</taxon>
        <taxon>Mycena</taxon>
    </lineage>
</organism>
<keyword evidence="6 8" id="KW-0539">Nucleus</keyword>
<comment type="caution">
    <text evidence="9">The sequence shown here is derived from an EMBL/GenBank/DDBJ whole genome shotgun (WGS) entry which is preliminary data.</text>
</comment>
<dbReference type="PANTHER" id="PTHR10484">
    <property type="entry name" value="HISTONE H4"/>
    <property type="match status" value="1"/>
</dbReference>
<evidence type="ECO:0000256" key="1">
    <source>
        <dbReference type="ARBA" id="ARBA00004123"/>
    </source>
</evidence>
<dbReference type="OrthoDB" id="2904753at2759"/>
<keyword evidence="10" id="KW-1185">Reference proteome</keyword>
<dbReference type="SUPFAM" id="SSF47113">
    <property type="entry name" value="Histone-fold"/>
    <property type="match status" value="1"/>
</dbReference>
<evidence type="ECO:0000256" key="5">
    <source>
        <dbReference type="ARBA" id="ARBA00023125"/>
    </source>
</evidence>
<dbReference type="EMBL" id="JACAZI010000024">
    <property type="protein sequence ID" value="KAF7335683.1"/>
    <property type="molecule type" value="Genomic_DNA"/>
</dbReference>
<dbReference type="GO" id="GO:0005634">
    <property type="term" value="C:nucleus"/>
    <property type="evidence" value="ECO:0007669"/>
    <property type="project" value="UniProtKB-SubCell"/>
</dbReference>
<reference evidence="9" key="1">
    <citation type="submission" date="2020-05" db="EMBL/GenBank/DDBJ databases">
        <title>Mycena genomes resolve the evolution of fungal bioluminescence.</title>
        <authorList>
            <person name="Tsai I.J."/>
        </authorList>
    </citation>
    <scope>NUCLEOTIDE SEQUENCE</scope>
    <source>
        <strain evidence="9">CCC161011</strain>
    </source>
</reference>
<dbReference type="CDD" id="cd22912">
    <property type="entry name" value="HFD_H4"/>
    <property type="match status" value="1"/>
</dbReference>
<dbReference type="InterPro" id="IPR009072">
    <property type="entry name" value="Histone-fold"/>
</dbReference>
<accession>A0A8H7CHJ6</accession>
<evidence type="ECO:0000256" key="4">
    <source>
        <dbReference type="ARBA" id="ARBA00022454"/>
    </source>
</evidence>
<evidence type="ECO:0000256" key="8">
    <source>
        <dbReference type="RuleBase" id="RU000528"/>
    </source>
</evidence>